<dbReference type="InterPro" id="IPR000888">
    <property type="entry name" value="RmlC-like"/>
</dbReference>
<dbReference type="Gene3D" id="2.60.120.10">
    <property type="entry name" value="Jelly Rolls"/>
    <property type="match status" value="1"/>
</dbReference>
<proteinExistence type="inferred from homology"/>
<dbReference type="Pfam" id="PF00908">
    <property type="entry name" value="dTDP_sugar_isom"/>
    <property type="match status" value="1"/>
</dbReference>
<name>E1L4M3_9FIRM</name>
<dbReference type="PANTHER" id="PTHR21047:SF2">
    <property type="entry name" value="THYMIDINE DIPHOSPHO-4-KETO-RHAMNOSE 3,5-EPIMERASE"/>
    <property type="match status" value="1"/>
</dbReference>
<evidence type="ECO:0000313" key="5">
    <source>
        <dbReference type="Proteomes" id="UP000004211"/>
    </source>
</evidence>
<dbReference type="eggNOG" id="COG1898">
    <property type="taxonomic scope" value="Bacteria"/>
</dbReference>
<feature type="active site" description="Proton acceptor" evidence="1">
    <location>
        <position position="65"/>
    </location>
</feature>
<protein>
    <recommendedName>
        <fullName evidence="3">dTDP-4-dehydrorhamnose 3,5-epimerase</fullName>
        <ecNumber evidence="3">5.1.3.13</ecNumber>
    </recommendedName>
    <alternativeName>
        <fullName evidence="3">Thymidine diphospho-4-keto-rhamnose 3,5-epimerase</fullName>
    </alternativeName>
</protein>
<comment type="catalytic activity">
    <reaction evidence="3">
        <text>dTDP-4-dehydro-6-deoxy-alpha-D-glucose = dTDP-4-dehydro-beta-L-rhamnose</text>
        <dbReference type="Rhea" id="RHEA:16969"/>
        <dbReference type="ChEBI" id="CHEBI:57649"/>
        <dbReference type="ChEBI" id="CHEBI:62830"/>
        <dbReference type="EC" id="5.1.3.13"/>
    </reaction>
</comment>
<keyword evidence="3 4" id="KW-0413">Isomerase</keyword>
<dbReference type="InterPro" id="IPR014710">
    <property type="entry name" value="RmlC-like_jellyroll"/>
</dbReference>
<accession>E1L4M3</accession>
<dbReference type="CDD" id="cd00438">
    <property type="entry name" value="cupin_RmlC"/>
    <property type="match status" value="1"/>
</dbReference>
<reference evidence="4 5" key="1">
    <citation type="submission" date="2010-08" db="EMBL/GenBank/DDBJ databases">
        <authorList>
            <person name="Durkin A.S."/>
            <person name="Madupu R."/>
            <person name="Torralba M."/>
            <person name="Gillis M."/>
            <person name="Methe B."/>
            <person name="Sutton G."/>
            <person name="Nelson K.E."/>
        </authorList>
    </citation>
    <scope>NUCLEOTIDE SEQUENCE [LARGE SCALE GENOMIC DNA]</scope>
    <source>
        <strain evidence="4 5">ACS-049-V-Sch6</strain>
    </source>
</reference>
<evidence type="ECO:0000256" key="1">
    <source>
        <dbReference type="PIRSR" id="PIRSR600888-1"/>
    </source>
</evidence>
<evidence type="ECO:0000313" key="4">
    <source>
        <dbReference type="EMBL" id="EFL56664.1"/>
    </source>
</evidence>
<dbReference type="NCBIfam" id="TIGR01221">
    <property type="entry name" value="rmlC"/>
    <property type="match status" value="1"/>
</dbReference>
<evidence type="ECO:0000256" key="2">
    <source>
        <dbReference type="PIRSR" id="PIRSR600888-3"/>
    </source>
</evidence>
<comment type="caution">
    <text evidence="4">The sequence shown here is derived from an EMBL/GenBank/DDBJ whole genome shotgun (WGS) entry which is preliminary data.</text>
</comment>
<dbReference type="GO" id="GO:0019305">
    <property type="term" value="P:dTDP-rhamnose biosynthetic process"/>
    <property type="evidence" value="ECO:0007669"/>
    <property type="project" value="UniProtKB-UniRule"/>
</dbReference>
<comment type="pathway">
    <text evidence="3">Carbohydrate biosynthesis; dTDP-L-rhamnose biosynthesis.</text>
</comment>
<dbReference type="GO" id="GO:0008830">
    <property type="term" value="F:dTDP-4-dehydrorhamnose 3,5-epimerase activity"/>
    <property type="evidence" value="ECO:0007669"/>
    <property type="project" value="UniProtKB-UniRule"/>
</dbReference>
<dbReference type="InterPro" id="IPR011051">
    <property type="entry name" value="RmlC_Cupin_sf"/>
</dbReference>
<dbReference type="GO" id="GO:0000271">
    <property type="term" value="P:polysaccharide biosynthetic process"/>
    <property type="evidence" value="ECO:0007669"/>
    <property type="project" value="TreeGrafter"/>
</dbReference>
<dbReference type="UniPathway" id="UPA00124"/>
<dbReference type="EC" id="5.1.3.13" evidence="3"/>
<dbReference type="AlphaFoldDB" id="E1L4M3"/>
<sequence length="178" mass="20478">MKIMNKIETKLKGVYILEPRVFGDHRGYFFESWNERVLHELGIDINFVQDNQSFSAEQGTLRGIHFQTGEWAQAKLVRCVRGAVLDVAVDLRADSSTYLQWISVELSADNKRQLLIPRGFGHGFVTLTPDVEFLYKADNFYHVEAEGGYRWNDPTIGVEWGIENPILSDKDKQLPFIK</sequence>
<dbReference type="SUPFAM" id="SSF51182">
    <property type="entry name" value="RmlC-like cupins"/>
    <property type="match status" value="1"/>
</dbReference>
<comment type="subunit">
    <text evidence="3">Homodimer.</text>
</comment>
<comment type="function">
    <text evidence="3">Catalyzes the epimerization of the C3' and C5'positions of dTDP-6-deoxy-D-xylo-4-hexulose, forming dTDP-6-deoxy-L-lyxo-4-hexulose.</text>
</comment>
<dbReference type="Proteomes" id="UP000004211">
    <property type="component" value="Unassembled WGS sequence"/>
</dbReference>
<comment type="similarity">
    <text evidence="3">Belongs to the dTDP-4-dehydrorhamnose 3,5-epimerase family.</text>
</comment>
<dbReference type="GO" id="GO:0005829">
    <property type="term" value="C:cytosol"/>
    <property type="evidence" value="ECO:0007669"/>
    <property type="project" value="TreeGrafter"/>
</dbReference>
<feature type="site" description="Participates in a stacking interaction with the thymidine ring of dTDP-4-oxo-6-deoxyglucose" evidence="2">
    <location>
        <position position="141"/>
    </location>
</feature>
<evidence type="ECO:0000256" key="3">
    <source>
        <dbReference type="RuleBase" id="RU364069"/>
    </source>
</evidence>
<feature type="active site" description="Proton donor" evidence="1">
    <location>
        <position position="135"/>
    </location>
</feature>
<dbReference type="RefSeq" id="WP_005375854.1">
    <property type="nucleotide sequence ID" value="NZ_AEDR01000016.1"/>
</dbReference>
<dbReference type="EMBL" id="AEDR01000016">
    <property type="protein sequence ID" value="EFL56664.1"/>
    <property type="molecule type" value="Genomic_DNA"/>
</dbReference>
<dbReference type="PANTHER" id="PTHR21047">
    <property type="entry name" value="DTDP-6-DEOXY-D-GLUCOSE-3,5 EPIMERASE"/>
    <property type="match status" value="1"/>
</dbReference>
<organism evidence="4 5">
    <name type="scientific">Veillonella atypica ACS-049-V-Sch6</name>
    <dbReference type="NCBI Taxonomy" id="866776"/>
    <lineage>
        <taxon>Bacteria</taxon>
        <taxon>Bacillati</taxon>
        <taxon>Bacillota</taxon>
        <taxon>Negativicutes</taxon>
        <taxon>Veillonellales</taxon>
        <taxon>Veillonellaceae</taxon>
        <taxon>Veillonella</taxon>
    </lineage>
</organism>
<gene>
    <name evidence="4" type="primary">rfbC</name>
    <name evidence="4" type="ORF">HMPREF9321_0786</name>
</gene>